<evidence type="ECO:0000313" key="2">
    <source>
        <dbReference type="Proteomes" id="UP000003042"/>
    </source>
</evidence>
<gene>
    <name evidence="1" type="ORF">ESCAB7627_3363</name>
</gene>
<comment type="caution">
    <text evidence="1">The sequence shown here is derived from an EMBL/GenBank/DDBJ whole genome shotgun (WGS) entry which is preliminary data.</text>
</comment>
<proteinExistence type="predicted"/>
<name>A0ABC9NMM9_ESCAT</name>
<reference evidence="1 2" key="1">
    <citation type="submission" date="2008-02" db="EMBL/GenBank/DDBJ databases">
        <title>Annotation of Escherichia albertii TW07627.</title>
        <authorList>
            <person name="Sutton G."/>
            <person name="Whittam T.S."/>
            <person name="Sebastian Y."/>
        </authorList>
    </citation>
    <scope>NUCLEOTIDE SEQUENCE [LARGE SCALE GENOMIC DNA]</scope>
    <source>
        <strain evidence="1 2">TW07627</strain>
    </source>
</reference>
<sequence>MLLYSGLAEYHVQQDGLSDAVPHPEVAGLQNHHLLLADEAMLNGKSLIPG</sequence>
<organism evidence="1 2">
    <name type="scientific">Escherichia albertii (strain TW07627)</name>
    <dbReference type="NCBI Taxonomy" id="502347"/>
    <lineage>
        <taxon>Bacteria</taxon>
        <taxon>Pseudomonadati</taxon>
        <taxon>Pseudomonadota</taxon>
        <taxon>Gammaproteobacteria</taxon>
        <taxon>Enterobacterales</taxon>
        <taxon>Enterobacteriaceae</taxon>
        <taxon>Escherichia</taxon>
    </lineage>
</organism>
<dbReference type="Proteomes" id="UP000003042">
    <property type="component" value="Unassembled WGS sequence"/>
</dbReference>
<protein>
    <submittedName>
        <fullName evidence="1">Uncharacterized protein</fullName>
    </submittedName>
</protein>
<evidence type="ECO:0000313" key="1">
    <source>
        <dbReference type="EMBL" id="EDS91489.1"/>
    </source>
</evidence>
<dbReference type="EMBL" id="ABKX01000006">
    <property type="protein sequence ID" value="EDS91489.1"/>
    <property type="molecule type" value="Genomic_DNA"/>
</dbReference>
<dbReference type="AlphaFoldDB" id="A0ABC9NMM9"/>
<accession>A0ABC9NMM9</accession>